<dbReference type="InterPro" id="IPR004789">
    <property type="entry name" value="Acetalactate_synth_ssu"/>
</dbReference>
<dbReference type="PANTHER" id="PTHR30239">
    <property type="entry name" value="ACETOLACTATE SYNTHASE SMALL SUBUNIT"/>
    <property type="match status" value="1"/>
</dbReference>
<evidence type="ECO:0000313" key="11">
    <source>
        <dbReference type="EMBL" id="HGY93922.1"/>
    </source>
</evidence>
<dbReference type="Pfam" id="PF22629">
    <property type="entry name" value="ACT_AHAS_ss"/>
    <property type="match status" value="1"/>
</dbReference>
<protein>
    <recommendedName>
        <fullName evidence="5">acetolactate synthase</fullName>
        <ecNumber evidence="5">2.2.1.6</ecNumber>
    </recommendedName>
</protein>
<dbReference type="EMBL" id="DTKL01000021">
    <property type="protein sequence ID" value="HGY93922.1"/>
    <property type="molecule type" value="Genomic_DNA"/>
</dbReference>
<evidence type="ECO:0000256" key="4">
    <source>
        <dbReference type="ARBA" id="ARBA00011744"/>
    </source>
</evidence>
<dbReference type="UniPathway" id="UPA00049">
    <property type="reaction ID" value="UER00059"/>
</dbReference>
<dbReference type="InterPro" id="IPR045865">
    <property type="entry name" value="ACT-like_dom_sf"/>
</dbReference>
<dbReference type="GO" id="GO:0003984">
    <property type="term" value="F:acetolactate synthase activity"/>
    <property type="evidence" value="ECO:0007669"/>
    <property type="project" value="UniProtKB-EC"/>
</dbReference>
<dbReference type="GO" id="GO:0009097">
    <property type="term" value="P:isoleucine biosynthetic process"/>
    <property type="evidence" value="ECO:0007669"/>
    <property type="project" value="UniProtKB-UniPathway"/>
</dbReference>
<evidence type="ECO:0000256" key="9">
    <source>
        <dbReference type="SAM" id="MobiDB-lite"/>
    </source>
</evidence>
<keyword evidence="6" id="KW-0028">Amino-acid biosynthesis</keyword>
<evidence type="ECO:0000256" key="5">
    <source>
        <dbReference type="ARBA" id="ARBA00013145"/>
    </source>
</evidence>
<gene>
    <name evidence="11" type="primary">ilvN</name>
    <name evidence="11" type="ORF">ENW50_04425</name>
</gene>
<dbReference type="EC" id="2.2.1.6" evidence="5"/>
<feature type="domain" description="ACT" evidence="10">
    <location>
        <begin position="4"/>
        <end position="78"/>
    </location>
</feature>
<evidence type="ECO:0000256" key="8">
    <source>
        <dbReference type="ARBA" id="ARBA00048670"/>
    </source>
</evidence>
<dbReference type="InterPro" id="IPR019455">
    <property type="entry name" value="Acetolactate_synth_ssu_C"/>
</dbReference>
<dbReference type="InterPro" id="IPR027271">
    <property type="entry name" value="Acetolactate_synth/TF_NikR_C"/>
</dbReference>
<evidence type="ECO:0000256" key="2">
    <source>
        <dbReference type="ARBA" id="ARBA00005025"/>
    </source>
</evidence>
<sequence length="204" mass="22347">MLHTFVALVEDKPGVLTRVASLFRRLNINIVSLTVGRSERADVSRITIVAEASPTAGHRIMASLYKLENVLEVDDLGQLSCVTRELALIKVAANVQTRSHIFELAEVFRARIVDLAPESLMIELTGVESKIEGLIQVLTESGDQILEVARTGRMVMRRGQHTSRVLEAMRLAGMDTDGAERKSDGGANEGLAEEEELPLPMGEE</sequence>
<organism evidence="11">
    <name type="scientific">Acidobacterium capsulatum</name>
    <dbReference type="NCBI Taxonomy" id="33075"/>
    <lineage>
        <taxon>Bacteria</taxon>
        <taxon>Pseudomonadati</taxon>
        <taxon>Acidobacteriota</taxon>
        <taxon>Terriglobia</taxon>
        <taxon>Terriglobales</taxon>
        <taxon>Acidobacteriaceae</taxon>
        <taxon>Acidobacterium</taxon>
    </lineage>
</organism>
<name>A0A7V4XRQ3_9BACT</name>
<accession>A0A7V4XRQ3</accession>
<keyword evidence="7" id="KW-0100">Branched-chain amino acid biosynthesis</keyword>
<dbReference type="Gene3D" id="3.30.70.260">
    <property type="match status" value="1"/>
</dbReference>
<dbReference type="NCBIfam" id="TIGR00119">
    <property type="entry name" value="acolac_sm"/>
    <property type="match status" value="1"/>
</dbReference>
<feature type="region of interest" description="Disordered" evidence="9">
    <location>
        <begin position="174"/>
        <end position="204"/>
    </location>
</feature>
<dbReference type="GO" id="GO:0005829">
    <property type="term" value="C:cytosol"/>
    <property type="evidence" value="ECO:0007669"/>
    <property type="project" value="TreeGrafter"/>
</dbReference>
<comment type="similarity">
    <text evidence="3">Belongs to the acetolactate synthase small subunit family.</text>
</comment>
<proteinExistence type="inferred from homology"/>
<dbReference type="PANTHER" id="PTHR30239:SF0">
    <property type="entry name" value="ACETOLACTATE SYNTHASE SMALL SUBUNIT 1, CHLOROPLASTIC"/>
    <property type="match status" value="1"/>
</dbReference>
<comment type="catalytic activity">
    <reaction evidence="8">
        <text>2 pyruvate + H(+) = (2S)-2-acetolactate + CO2</text>
        <dbReference type="Rhea" id="RHEA:25249"/>
        <dbReference type="ChEBI" id="CHEBI:15361"/>
        <dbReference type="ChEBI" id="CHEBI:15378"/>
        <dbReference type="ChEBI" id="CHEBI:16526"/>
        <dbReference type="ChEBI" id="CHEBI:58476"/>
        <dbReference type="EC" id="2.2.1.6"/>
    </reaction>
</comment>
<dbReference type="InterPro" id="IPR054480">
    <property type="entry name" value="AHAS_small-like_ACT"/>
</dbReference>
<evidence type="ECO:0000256" key="3">
    <source>
        <dbReference type="ARBA" id="ARBA00006341"/>
    </source>
</evidence>
<evidence type="ECO:0000256" key="1">
    <source>
        <dbReference type="ARBA" id="ARBA00004974"/>
    </source>
</evidence>
<dbReference type="Gene3D" id="3.30.70.1150">
    <property type="entry name" value="ACT-like. Chain A, domain 2"/>
    <property type="match status" value="1"/>
</dbReference>
<evidence type="ECO:0000256" key="6">
    <source>
        <dbReference type="ARBA" id="ARBA00022605"/>
    </source>
</evidence>
<dbReference type="PROSITE" id="PS51671">
    <property type="entry name" value="ACT"/>
    <property type="match status" value="1"/>
</dbReference>
<comment type="pathway">
    <text evidence="2">Amino-acid biosynthesis; L-valine biosynthesis; L-valine from pyruvate: step 1/4.</text>
</comment>
<dbReference type="CDD" id="cd04878">
    <property type="entry name" value="ACT_AHAS"/>
    <property type="match status" value="1"/>
</dbReference>
<dbReference type="InterPro" id="IPR002912">
    <property type="entry name" value="ACT_dom"/>
</dbReference>
<dbReference type="SUPFAM" id="SSF55021">
    <property type="entry name" value="ACT-like"/>
    <property type="match status" value="2"/>
</dbReference>
<feature type="compositionally biased region" description="Acidic residues" evidence="9">
    <location>
        <begin position="191"/>
        <end position="204"/>
    </location>
</feature>
<reference evidence="11" key="1">
    <citation type="journal article" date="2020" name="mSystems">
        <title>Genome- and Community-Level Interaction Insights into Carbon Utilization and Element Cycling Functions of Hydrothermarchaeota in Hydrothermal Sediment.</title>
        <authorList>
            <person name="Zhou Z."/>
            <person name="Liu Y."/>
            <person name="Xu W."/>
            <person name="Pan J."/>
            <person name="Luo Z.H."/>
            <person name="Li M."/>
        </authorList>
    </citation>
    <scope>NUCLEOTIDE SEQUENCE [LARGE SCALE GENOMIC DNA]</scope>
    <source>
        <strain evidence="11">SpSt-855</strain>
    </source>
</reference>
<dbReference type="NCBIfam" id="NF008864">
    <property type="entry name" value="PRK11895.1"/>
    <property type="match status" value="1"/>
</dbReference>
<dbReference type="AlphaFoldDB" id="A0A7V4XRQ3"/>
<comment type="caution">
    <text evidence="11">The sequence shown here is derived from an EMBL/GenBank/DDBJ whole genome shotgun (WGS) entry which is preliminary data.</text>
</comment>
<keyword evidence="11" id="KW-0808">Transferase</keyword>
<dbReference type="Pfam" id="PF10369">
    <property type="entry name" value="ALS_ss_C"/>
    <property type="match status" value="1"/>
</dbReference>
<dbReference type="InterPro" id="IPR039557">
    <property type="entry name" value="AHAS_ACT"/>
</dbReference>
<evidence type="ECO:0000259" key="10">
    <source>
        <dbReference type="PROSITE" id="PS51671"/>
    </source>
</evidence>
<comment type="subunit">
    <text evidence="4">Dimer of large and small chains.</text>
</comment>
<evidence type="ECO:0000256" key="7">
    <source>
        <dbReference type="ARBA" id="ARBA00023304"/>
    </source>
</evidence>
<dbReference type="GO" id="GO:0009099">
    <property type="term" value="P:L-valine biosynthetic process"/>
    <property type="evidence" value="ECO:0007669"/>
    <property type="project" value="UniProtKB-UniPathway"/>
</dbReference>
<dbReference type="GO" id="GO:1990610">
    <property type="term" value="F:acetolactate synthase regulator activity"/>
    <property type="evidence" value="ECO:0007669"/>
    <property type="project" value="InterPro"/>
</dbReference>
<dbReference type="UniPathway" id="UPA00047">
    <property type="reaction ID" value="UER00055"/>
</dbReference>
<comment type="pathway">
    <text evidence="1">Amino-acid biosynthesis; L-isoleucine biosynthesis; L-isoleucine from 2-oxobutanoate: step 1/4.</text>
</comment>